<dbReference type="EMBL" id="AMZH03010579">
    <property type="protein sequence ID" value="RRT54493.1"/>
    <property type="molecule type" value="Genomic_DNA"/>
</dbReference>
<accession>A0A426YRX2</accession>
<dbReference type="Proteomes" id="UP000287651">
    <property type="component" value="Unassembled WGS sequence"/>
</dbReference>
<evidence type="ECO:0000313" key="1">
    <source>
        <dbReference type="EMBL" id="RRT54493.1"/>
    </source>
</evidence>
<gene>
    <name evidence="1" type="ORF">B296_00047162</name>
</gene>
<proteinExistence type="predicted"/>
<organism evidence="1 2">
    <name type="scientific">Ensete ventricosum</name>
    <name type="common">Abyssinian banana</name>
    <name type="synonym">Musa ensete</name>
    <dbReference type="NCBI Taxonomy" id="4639"/>
    <lineage>
        <taxon>Eukaryota</taxon>
        <taxon>Viridiplantae</taxon>
        <taxon>Streptophyta</taxon>
        <taxon>Embryophyta</taxon>
        <taxon>Tracheophyta</taxon>
        <taxon>Spermatophyta</taxon>
        <taxon>Magnoliopsida</taxon>
        <taxon>Liliopsida</taxon>
        <taxon>Zingiberales</taxon>
        <taxon>Musaceae</taxon>
        <taxon>Ensete</taxon>
    </lineage>
</organism>
<evidence type="ECO:0000313" key="2">
    <source>
        <dbReference type="Proteomes" id="UP000287651"/>
    </source>
</evidence>
<sequence length="166" mass="17969">MSAWPGSSRVRKLTRAGRNWDLRLGLGSSLGSQRLGVSSIVCSLALLRVRTVDPARRSRRGWGVSDVTPPTPELVGFSEKGGELSFYFWRVEPESPSLVLPKGNFILTEGEVAHTFGLTSVVTSGMAKSYDGPIVVWGEDMMRHATFMTCGGGVGMAQRLDLHLGC</sequence>
<dbReference type="AlphaFoldDB" id="A0A426YRX2"/>
<comment type="caution">
    <text evidence="1">The sequence shown here is derived from an EMBL/GenBank/DDBJ whole genome shotgun (WGS) entry which is preliminary data.</text>
</comment>
<protein>
    <submittedName>
        <fullName evidence="1">Uncharacterized protein</fullName>
    </submittedName>
</protein>
<reference evidence="1 2" key="1">
    <citation type="journal article" date="2014" name="Agronomy (Basel)">
        <title>A Draft Genome Sequence for Ensete ventricosum, the Drought-Tolerant Tree Against Hunger.</title>
        <authorList>
            <person name="Harrison J."/>
            <person name="Moore K.A."/>
            <person name="Paszkiewicz K."/>
            <person name="Jones T."/>
            <person name="Grant M."/>
            <person name="Ambacheew D."/>
            <person name="Muzemil S."/>
            <person name="Studholme D.J."/>
        </authorList>
    </citation>
    <scope>NUCLEOTIDE SEQUENCE [LARGE SCALE GENOMIC DNA]</scope>
</reference>
<name>A0A426YRX2_ENSVE</name>